<evidence type="ECO:0000259" key="8">
    <source>
        <dbReference type="PROSITE" id="PS50850"/>
    </source>
</evidence>
<dbReference type="Gene3D" id="1.20.1250.20">
    <property type="entry name" value="MFS general substrate transporter like domains"/>
    <property type="match status" value="2"/>
</dbReference>
<name>A0A917HD50_9BACL</name>
<dbReference type="SUPFAM" id="SSF103473">
    <property type="entry name" value="MFS general substrate transporter"/>
    <property type="match status" value="1"/>
</dbReference>
<feature type="transmembrane region" description="Helical" evidence="7">
    <location>
        <begin position="221"/>
        <end position="245"/>
    </location>
</feature>
<feature type="transmembrane region" description="Helical" evidence="7">
    <location>
        <begin position="14"/>
        <end position="34"/>
    </location>
</feature>
<keyword evidence="4 7" id="KW-0812">Transmembrane</keyword>
<organism evidence="9 10">
    <name type="scientific">Paenibacillus radicis</name>
    <name type="common">ex Gao et al. 2016</name>
    <dbReference type="NCBI Taxonomy" id="1737354"/>
    <lineage>
        <taxon>Bacteria</taxon>
        <taxon>Bacillati</taxon>
        <taxon>Bacillota</taxon>
        <taxon>Bacilli</taxon>
        <taxon>Bacillales</taxon>
        <taxon>Paenibacillaceae</taxon>
        <taxon>Paenibacillus</taxon>
    </lineage>
</organism>
<evidence type="ECO:0000313" key="9">
    <source>
        <dbReference type="EMBL" id="GGG75075.1"/>
    </source>
</evidence>
<feature type="transmembrane region" description="Helical" evidence="7">
    <location>
        <begin position="180"/>
        <end position="200"/>
    </location>
</feature>
<dbReference type="GO" id="GO:0005886">
    <property type="term" value="C:plasma membrane"/>
    <property type="evidence" value="ECO:0007669"/>
    <property type="project" value="UniProtKB-SubCell"/>
</dbReference>
<evidence type="ECO:0000256" key="5">
    <source>
        <dbReference type="ARBA" id="ARBA00022989"/>
    </source>
</evidence>
<protein>
    <submittedName>
        <fullName evidence="9">MFS transporter</fullName>
    </submittedName>
</protein>
<keyword evidence="5 7" id="KW-1133">Transmembrane helix</keyword>
<dbReference type="PROSITE" id="PS50850">
    <property type="entry name" value="MFS"/>
    <property type="match status" value="1"/>
</dbReference>
<feature type="transmembrane region" description="Helical" evidence="7">
    <location>
        <begin position="54"/>
        <end position="78"/>
    </location>
</feature>
<comment type="caution">
    <text evidence="9">The sequence shown here is derived from an EMBL/GenBank/DDBJ whole genome shotgun (WGS) entry which is preliminary data.</text>
</comment>
<keyword evidence="6 7" id="KW-0472">Membrane</keyword>
<dbReference type="AlphaFoldDB" id="A0A917HD50"/>
<evidence type="ECO:0000313" key="10">
    <source>
        <dbReference type="Proteomes" id="UP000600247"/>
    </source>
</evidence>
<gene>
    <name evidence="9" type="ORF">GCM10010918_34090</name>
</gene>
<accession>A0A917HD50</accession>
<comment type="subcellular location">
    <subcellularLocation>
        <location evidence="1">Cell membrane</location>
        <topology evidence="1">Multi-pass membrane protein</topology>
    </subcellularLocation>
</comment>
<evidence type="ECO:0000256" key="7">
    <source>
        <dbReference type="SAM" id="Phobius"/>
    </source>
</evidence>
<feature type="transmembrane region" description="Helical" evidence="7">
    <location>
        <begin position="115"/>
        <end position="137"/>
    </location>
</feature>
<dbReference type="InterPro" id="IPR020846">
    <property type="entry name" value="MFS_dom"/>
</dbReference>
<evidence type="ECO:0000256" key="2">
    <source>
        <dbReference type="ARBA" id="ARBA00008335"/>
    </source>
</evidence>
<dbReference type="PANTHER" id="PTHR23514:SF3">
    <property type="entry name" value="BYPASS OF STOP CODON PROTEIN 6"/>
    <property type="match status" value="1"/>
</dbReference>
<evidence type="ECO:0000256" key="1">
    <source>
        <dbReference type="ARBA" id="ARBA00004651"/>
    </source>
</evidence>
<reference evidence="9 10" key="1">
    <citation type="journal article" date="2014" name="Int. J. Syst. Evol. Microbiol.">
        <title>Complete genome sequence of Corynebacterium casei LMG S-19264T (=DSM 44701T), isolated from a smear-ripened cheese.</title>
        <authorList>
            <consortium name="US DOE Joint Genome Institute (JGI-PGF)"/>
            <person name="Walter F."/>
            <person name="Albersmeier A."/>
            <person name="Kalinowski J."/>
            <person name="Ruckert C."/>
        </authorList>
    </citation>
    <scope>NUCLEOTIDE SEQUENCE [LARGE SCALE GENOMIC DNA]</scope>
    <source>
        <strain evidence="9 10">CGMCC 1.15286</strain>
    </source>
</reference>
<feature type="transmembrane region" description="Helical" evidence="7">
    <location>
        <begin position="386"/>
        <end position="407"/>
    </location>
</feature>
<dbReference type="InterPro" id="IPR036259">
    <property type="entry name" value="MFS_trans_sf"/>
</dbReference>
<feature type="transmembrane region" description="Helical" evidence="7">
    <location>
        <begin position="85"/>
        <end position="103"/>
    </location>
</feature>
<dbReference type="Proteomes" id="UP000600247">
    <property type="component" value="Unassembled WGS sequence"/>
</dbReference>
<dbReference type="GO" id="GO:0022857">
    <property type="term" value="F:transmembrane transporter activity"/>
    <property type="evidence" value="ECO:0007669"/>
    <property type="project" value="InterPro"/>
</dbReference>
<sequence length="417" mass="44693">MVEQTKASVKSKLLSNYSLLLAVVFGGFLIFGFSENVKGPAIPRMQSDFSLSEMQIGLLLALNSLGYLLACTFTGALARRFGVKTTTIIAFAAMALSGLFIYWAANYTTLSLSYFFMYIGNGLLEIALAILAARIFTRNTGMMMNLSHFFYGLSSMVAPLLAASLMGVQLFGSELGWRGMYALVLALSVLPMIPALFARVPGDEMKPEERLSLKSFIKDRAAWLIVGMLSFGVVSELAVGGWLVNYLEKVYGWSSDASAAMLSAFFLCFMLARLLLGPLTDRFGYTRSIIVLSAVSGLCSVGAIVAGESGAFLFALAGIGIAPIYPTVMALLAKRYSNGTETAITFTVTMMGVASVIGNFLIGAITDLFKGFFRSSPDAGLAAGLQAGYGFIAACALLCSVVAVMLYRYMNKRGELL</sequence>
<comment type="similarity">
    <text evidence="2">Belongs to the major facilitator superfamily.</text>
</comment>
<evidence type="ECO:0000256" key="3">
    <source>
        <dbReference type="ARBA" id="ARBA00022448"/>
    </source>
</evidence>
<dbReference type="InterPro" id="IPR051788">
    <property type="entry name" value="MFS_Transporter"/>
</dbReference>
<keyword evidence="3" id="KW-0813">Transport</keyword>
<feature type="transmembrane region" description="Helical" evidence="7">
    <location>
        <begin position="344"/>
        <end position="366"/>
    </location>
</feature>
<feature type="transmembrane region" description="Helical" evidence="7">
    <location>
        <begin position="312"/>
        <end position="332"/>
    </location>
</feature>
<evidence type="ECO:0000256" key="6">
    <source>
        <dbReference type="ARBA" id="ARBA00023136"/>
    </source>
</evidence>
<feature type="transmembrane region" description="Helical" evidence="7">
    <location>
        <begin position="288"/>
        <end position="306"/>
    </location>
</feature>
<dbReference type="Pfam" id="PF07690">
    <property type="entry name" value="MFS_1"/>
    <property type="match status" value="1"/>
</dbReference>
<evidence type="ECO:0000256" key="4">
    <source>
        <dbReference type="ARBA" id="ARBA00022692"/>
    </source>
</evidence>
<feature type="transmembrane region" description="Helical" evidence="7">
    <location>
        <begin position="149"/>
        <end position="168"/>
    </location>
</feature>
<dbReference type="RefSeq" id="WP_229692235.1">
    <property type="nucleotide sequence ID" value="NZ_BMHY01000006.1"/>
</dbReference>
<feature type="transmembrane region" description="Helical" evidence="7">
    <location>
        <begin position="257"/>
        <end position="276"/>
    </location>
</feature>
<dbReference type="EMBL" id="BMHY01000006">
    <property type="protein sequence ID" value="GGG75075.1"/>
    <property type="molecule type" value="Genomic_DNA"/>
</dbReference>
<feature type="domain" description="Major facilitator superfamily (MFS) profile" evidence="8">
    <location>
        <begin position="20"/>
        <end position="411"/>
    </location>
</feature>
<keyword evidence="10" id="KW-1185">Reference proteome</keyword>
<dbReference type="InterPro" id="IPR011701">
    <property type="entry name" value="MFS"/>
</dbReference>
<dbReference type="PANTHER" id="PTHR23514">
    <property type="entry name" value="BYPASS OF STOP CODON PROTEIN 6"/>
    <property type="match status" value="1"/>
</dbReference>
<proteinExistence type="inferred from homology"/>